<dbReference type="FunFam" id="1.20.1250.20:FF:000286">
    <property type="entry name" value="MFS efflux transporter"/>
    <property type="match status" value="1"/>
</dbReference>
<feature type="transmembrane region" description="Helical" evidence="7">
    <location>
        <begin position="339"/>
        <end position="358"/>
    </location>
</feature>
<dbReference type="InterPro" id="IPR051788">
    <property type="entry name" value="MFS_Transporter"/>
</dbReference>
<sequence length="431" mass="46295">MVSTASPETNSETSLLIVQDDLSLAGSTLLSPAQKRVATLQFLALCFSLFVLGWNDGSTGTLLPRIQEVYNVSYGTVSWIFAVLCMGAVLGGLFNMPLNDRLGFGKMIVLGAIFQGISFAAEACAPPFFFFVLTFFVGGLGMALQDAQANGFMATVKHDGEIKMGLLQAAYGAGALCAPLSATQFSQMTHWSFHYLVSLTLSLLNALFLLYVFRLKGQDDCLREAGEIIPEHIENTTESSKFAQMFSIRAVHVLALFLILYIGTEVTIGGWIVTFMLVERDGGAASGYVASGFFAGLTAGRVILIPVNQWLGEAKAVYLYTVLALFFQVIVWLVPSMIIGSIAVFCIGIVLGPMYPIVMRHSARVIPRSLVTGSIGWITAWGAAGSAILPFFTGALASHFGIISLQPYLVVMMIAMGATWLVVPKASLDGQ</sequence>
<protein>
    <recommendedName>
        <fullName evidence="8">Major facilitator superfamily (MFS) profile domain-containing protein</fullName>
    </recommendedName>
</protein>
<gene>
    <name evidence="9" type="ORF">D9613_001062</name>
</gene>
<dbReference type="AlphaFoldDB" id="A0A8H4VUC3"/>
<dbReference type="Proteomes" id="UP000521872">
    <property type="component" value="Unassembled WGS sequence"/>
</dbReference>
<accession>A0A8H4VUC3</accession>
<dbReference type="PANTHER" id="PTHR23514:SF3">
    <property type="entry name" value="BYPASS OF STOP CODON PROTEIN 6"/>
    <property type="match status" value="1"/>
</dbReference>
<keyword evidence="5 7" id="KW-1133">Transmembrane helix</keyword>
<evidence type="ECO:0000256" key="4">
    <source>
        <dbReference type="ARBA" id="ARBA00022692"/>
    </source>
</evidence>
<feature type="transmembrane region" description="Helical" evidence="7">
    <location>
        <begin position="370"/>
        <end position="393"/>
    </location>
</feature>
<feature type="transmembrane region" description="Helical" evidence="7">
    <location>
        <begin position="127"/>
        <end position="144"/>
    </location>
</feature>
<evidence type="ECO:0000259" key="8">
    <source>
        <dbReference type="PROSITE" id="PS50850"/>
    </source>
</evidence>
<dbReference type="GO" id="GO:0016020">
    <property type="term" value="C:membrane"/>
    <property type="evidence" value="ECO:0007669"/>
    <property type="project" value="TreeGrafter"/>
</dbReference>
<keyword evidence="6 7" id="KW-0472">Membrane</keyword>
<dbReference type="PANTHER" id="PTHR23514">
    <property type="entry name" value="BYPASS OF STOP CODON PROTEIN 6"/>
    <property type="match status" value="1"/>
</dbReference>
<proteinExistence type="inferred from homology"/>
<feature type="transmembrane region" description="Helical" evidence="7">
    <location>
        <begin position="191"/>
        <end position="213"/>
    </location>
</feature>
<comment type="similarity">
    <text evidence="2">Belongs to the major facilitator superfamily.</text>
</comment>
<evidence type="ECO:0000256" key="2">
    <source>
        <dbReference type="ARBA" id="ARBA00008335"/>
    </source>
</evidence>
<dbReference type="EMBL" id="JAACJL010000015">
    <property type="protein sequence ID" value="KAF4620264.1"/>
    <property type="molecule type" value="Genomic_DNA"/>
</dbReference>
<feature type="transmembrane region" description="Helical" evidence="7">
    <location>
        <begin position="405"/>
        <end position="423"/>
    </location>
</feature>
<evidence type="ECO:0000256" key="7">
    <source>
        <dbReference type="SAM" id="Phobius"/>
    </source>
</evidence>
<organism evidence="9 10">
    <name type="scientific">Agrocybe pediades</name>
    <dbReference type="NCBI Taxonomy" id="84607"/>
    <lineage>
        <taxon>Eukaryota</taxon>
        <taxon>Fungi</taxon>
        <taxon>Dikarya</taxon>
        <taxon>Basidiomycota</taxon>
        <taxon>Agaricomycotina</taxon>
        <taxon>Agaricomycetes</taxon>
        <taxon>Agaricomycetidae</taxon>
        <taxon>Agaricales</taxon>
        <taxon>Agaricineae</taxon>
        <taxon>Strophariaceae</taxon>
        <taxon>Agrocybe</taxon>
    </lineage>
</organism>
<feature type="transmembrane region" description="Helical" evidence="7">
    <location>
        <begin position="103"/>
        <end position="121"/>
    </location>
</feature>
<feature type="domain" description="Major facilitator superfamily (MFS) profile" evidence="8">
    <location>
        <begin position="41"/>
        <end position="427"/>
    </location>
</feature>
<dbReference type="InterPro" id="IPR020846">
    <property type="entry name" value="MFS_dom"/>
</dbReference>
<dbReference type="GO" id="GO:0022857">
    <property type="term" value="F:transmembrane transporter activity"/>
    <property type="evidence" value="ECO:0007669"/>
    <property type="project" value="InterPro"/>
</dbReference>
<evidence type="ECO:0000256" key="3">
    <source>
        <dbReference type="ARBA" id="ARBA00022448"/>
    </source>
</evidence>
<dbReference type="Gene3D" id="1.20.1250.20">
    <property type="entry name" value="MFS general substrate transporter like domains"/>
    <property type="match status" value="1"/>
</dbReference>
<reference evidence="9 10" key="1">
    <citation type="submission" date="2019-12" db="EMBL/GenBank/DDBJ databases">
        <authorList>
            <person name="Floudas D."/>
            <person name="Bentzer J."/>
            <person name="Ahren D."/>
            <person name="Johansson T."/>
            <person name="Persson P."/>
            <person name="Tunlid A."/>
        </authorList>
    </citation>
    <scope>NUCLEOTIDE SEQUENCE [LARGE SCALE GENOMIC DNA]</scope>
    <source>
        <strain evidence="9 10">CBS 102.39</strain>
    </source>
</reference>
<dbReference type="PROSITE" id="PS50850">
    <property type="entry name" value="MFS"/>
    <property type="match status" value="1"/>
</dbReference>
<name>A0A8H4VUC3_9AGAR</name>
<keyword evidence="10" id="KW-1185">Reference proteome</keyword>
<feature type="transmembrane region" description="Helical" evidence="7">
    <location>
        <begin position="74"/>
        <end position="96"/>
    </location>
</feature>
<comment type="caution">
    <text evidence="9">The sequence shown here is derived from an EMBL/GenBank/DDBJ whole genome shotgun (WGS) entry which is preliminary data.</text>
</comment>
<dbReference type="SUPFAM" id="SSF103473">
    <property type="entry name" value="MFS general substrate transporter"/>
    <property type="match status" value="1"/>
</dbReference>
<evidence type="ECO:0000313" key="10">
    <source>
        <dbReference type="Proteomes" id="UP000521872"/>
    </source>
</evidence>
<keyword evidence="4 7" id="KW-0812">Transmembrane</keyword>
<dbReference type="GO" id="GO:0012505">
    <property type="term" value="C:endomembrane system"/>
    <property type="evidence" value="ECO:0007669"/>
    <property type="project" value="UniProtKB-SubCell"/>
</dbReference>
<feature type="transmembrane region" description="Helical" evidence="7">
    <location>
        <begin position="250"/>
        <end position="273"/>
    </location>
</feature>
<comment type="subcellular location">
    <subcellularLocation>
        <location evidence="1">Endomembrane system</location>
        <topology evidence="1">Multi-pass membrane protein</topology>
    </subcellularLocation>
</comment>
<dbReference type="InterPro" id="IPR036259">
    <property type="entry name" value="MFS_trans_sf"/>
</dbReference>
<dbReference type="InterPro" id="IPR011701">
    <property type="entry name" value="MFS"/>
</dbReference>
<feature type="transmembrane region" description="Helical" evidence="7">
    <location>
        <begin position="316"/>
        <end position="333"/>
    </location>
</feature>
<evidence type="ECO:0000313" key="9">
    <source>
        <dbReference type="EMBL" id="KAF4620264.1"/>
    </source>
</evidence>
<dbReference type="Pfam" id="PF07690">
    <property type="entry name" value="MFS_1"/>
    <property type="match status" value="1"/>
</dbReference>
<feature type="transmembrane region" description="Helical" evidence="7">
    <location>
        <begin position="285"/>
        <end position="304"/>
    </location>
</feature>
<evidence type="ECO:0000256" key="5">
    <source>
        <dbReference type="ARBA" id="ARBA00022989"/>
    </source>
</evidence>
<keyword evidence="3" id="KW-0813">Transport</keyword>
<evidence type="ECO:0000256" key="1">
    <source>
        <dbReference type="ARBA" id="ARBA00004127"/>
    </source>
</evidence>
<feature type="transmembrane region" description="Helical" evidence="7">
    <location>
        <begin position="37"/>
        <end position="54"/>
    </location>
</feature>
<evidence type="ECO:0000256" key="6">
    <source>
        <dbReference type="ARBA" id="ARBA00023136"/>
    </source>
</evidence>